<dbReference type="PANTHER" id="PTHR24276">
    <property type="entry name" value="POLYSERASE-RELATED"/>
    <property type="match status" value="1"/>
</dbReference>
<keyword evidence="5" id="KW-0378">Hydrolase</keyword>
<protein>
    <submittedName>
        <fullName evidence="5">Serine protease</fullName>
    </submittedName>
</protein>
<reference evidence="5" key="1">
    <citation type="journal article" date="2014" name="Int. J. Syst. Evol. Microbiol.">
        <title>Complete genome sequence of Corynebacterium casei LMG S-19264T (=DSM 44701T), isolated from a smear-ripened cheese.</title>
        <authorList>
            <consortium name="US DOE Joint Genome Institute (JGI-PGF)"/>
            <person name="Walter F."/>
            <person name="Albersmeier A."/>
            <person name="Kalinowski J."/>
            <person name="Ruckert C."/>
        </authorList>
    </citation>
    <scope>NUCLEOTIDE SEQUENCE</scope>
    <source>
        <strain evidence="5">JCM 3091</strain>
    </source>
</reference>
<dbReference type="GO" id="GO:0006508">
    <property type="term" value="P:proteolysis"/>
    <property type="evidence" value="ECO:0007669"/>
    <property type="project" value="UniProtKB-KW"/>
</dbReference>
<gene>
    <name evidence="5" type="ORF">GCM10010124_28420</name>
</gene>
<evidence type="ECO:0000256" key="1">
    <source>
        <dbReference type="ARBA" id="ARBA00007664"/>
    </source>
</evidence>
<dbReference type="InterPro" id="IPR001254">
    <property type="entry name" value="Trypsin_dom"/>
</dbReference>
<evidence type="ECO:0000313" key="5">
    <source>
        <dbReference type="EMBL" id="GGK34134.1"/>
    </source>
</evidence>
<dbReference type="SMART" id="SM00020">
    <property type="entry name" value="Tryp_SPc"/>
    <property type="match status" value="1"/>
</dbReference>
<feature type="signal peptide" evidence="3">
    <location>
        <begin position="1"/>
        <end position="28"/>
    </location>
</feature>
<proteinExistence type="inferred from homology"/>
<organism evidence="5 6">
    <name type="scientific">Pilimelia terevasa</name>
    <dbReference type="NCBI Taxonomy" id="53372"/>
    <lineage>
        <taxon>Bacteria</taxon>
        <taxon>Bacillati</taxon>
        <taxon>Actinomycetota</taxon>
        <taxon>Actinomycetes</taxon>
        <taxon>Micromonosporales</taxon>
        <taxon>Micromonosporaceae</taxon>
        <taxon>Pilimelia</taxon>
    </lineage>
</organism>
<dbReference type="GO" id="GO:0004252">
    <property type="term" value="F:serine-type endopeptidase activity"/>
    <property type="evidence" value="ECO:0007669"/>
    <property type="project" value="InterPro"/>
</dbReference>
<dbReference type="AlphaFoldDB" id="A0A8J3FKN5"/>
<feature type="domain" description="Peptidase S1" evidence="4">
    <location>
        <begin position="38"/>
        <end position="229"/>
    </location>
</feature>
<dbReference type="InterPro" id="IPR050430">
    <property type="entry name" value="Peptidase_S1"/>
</dbReference>
<keyword evidence="5" id="KW-0645">Protease</keyword>
<dbReference type="PRINTS" id="PR00722">
    <property type="entry name" value="CHYMOTRYPSIN"/>
</dbReference>
<evidence type="ECO:0000259" key="4">
    <source>
        <dbReference type="PROSITE" id="PS50240"/>
    </source>
</evidence>
<dbReference type="Pfam" id="PF00089">
    <property type="entry name" value="Trypsin"/>
    <property type="match status" value="1"/>
</dbReference>
<dbReference type="SUPFAM" id="SSF50494">
    <property type="entry name" value="Trypsin-like serine proteases"/>
    <property type="match status" value="1"/>
</dbReference>
<name>A0A8J3FKN5_9ACTN</name>
<evidence type="ECO:0000256" key="3">
    <source>
        <dbReference type="SAM" id="SignalP"/>
    </source>
</evidence>
<dbReference type="InterPro" id="IPR043504">
    <property type="entry name" value="Peptidase_S1_PA_chymotrypsin"/>
</dbReference>
<dbReference type="RefSeq" id="WP_189114795.1">
    <property type="nucleotide sequence ID" value="NZ_BMQC01000009.1"/>
</dbReference>
<accession>A0A8J3FKN5</accession>
<dbReference type="Proteomes" id="UP000662200">
    <property type="component" value="Unassembled WGS sequence"/>
</dbReference>
<keyword evidence="3" id="KW-0732">Signal</keyword>
<reference evidence="5" key="2">
    <citation type="submission" date="2020-09" db="EMBL/GenBank/DDBJ databases">
        <authorList>
            <person name="Sun Q."/>
            <person name="Ohkuma M."/>
        </authorList>
    </citation>
    <scope>NUCLEOTIDE SEQUENCE</scope>
    <source>
        <strain evidence="5">JCM 3091</strain>
    </source>
</reference>
<dbReference type="InterPro" id="IPR009003">
    <property type="entry name" value="Peptidase_S1_PA"/>
</dbReference>
<evidence type="ECO:0000256" key="2">
    <source>
        <dbReference type="ARBA" id="ARBA00023157"/>
    </source>
</evidence>
<dbReference type="PROSITE" id="PS50240">
    <property type="entry name" value="TRYPSIN_DOM"/>
    <property type="match status" value="1"/>
</dbReference>
<feature type="chain" id="PRO_5035289894" evidence="3">
    <location>
        <begin position="29"/>
        <end position="230"/>
    </location>
</feature>
<comment type="caution">
    <text evidence="5">The sequence shown here is derived from an EMBL/GenBank/DDBJ whole genome shotgun (WGS) entry which is preliminary data.</text>
</comment>
<keyword evidence="6" id="KW-1185">Reference proteome</keyword>
<evidence type="ECO:0000313" key="6">
    <source>
        <dbReference type="Proteomes" id="UP000662200"/>
    </source>
</evidence>
<dbReference type="EMBL" id="BMQC01000009">
    <property type="protein sequence ID" value="GGK34134.1"/>
    <property type="molecule type" value="Genomic_DNA"/>
</dbReference>
<dbReference type="Gene3D" id="2.40.10.10">
    <property type="entry name" value="Trypsin-like serine proteases"/>
    <property type="match status" value="1"/>
</dbReference>
<dbReference type="InterPro" id="IPR001314">
    <property type="entry name" value="Peptidase_S1A"/>
</dbReference>
<sequence length="230" mass="23499">MFALRSRIGPVLGAAALAGLSAAAPAAAAPPADPPQRIIGGENVQGDVPWAAALGGMCSASLIAPEWVLTAKHCATQPGATVSVGKADRTQGASFKVSSVSRSPKSDLALLKLERPVPDAQPARLAAADPAVGGTVAIFGWGRTCTNCASTTILKTAQMKFTRMEKDSVGAPVLYLDKITGSPWKGDSGGPAFVDGIQVGVLWAGNEGRNDAYYSSVANGRDWIRSIAGV</sequence>
<dbReference type="PANTHER" id="PTHR24276:SF98">
    <property type="entry name" value="FI18310P1-RELATED"/>
    <property type="match status" value="1"/>
</dbReference>
<comment type="similarity">
    <text evidence="1">Belongs to the peptidase S1 family.</text>
</comment>
<keyword evidence="2" id="KW-1015">Disulfide bond</keyword>